<comment type="caution">
    <text evidence="3">The sequence shown here is derived from an EMBL/GenBank/DDBJ whole genome shotgun (WGS) entry which is preliminary data.</text>
</comment>
<evidence type="ECO:0000313" key="4">
    <source>
        <dbReference type="Proteomes" id="UP000249720"/>
    </source>
</evidence>
<dbReference type="AlphaFoldDB" id="A0A2W7S1F7"/>
<comment type="similarity">
    <text evidence="1">Belongs to the YciI family.</text>
</comment>
<dbReference type="EMBL" id="QKZV01000002">
    <property type="protein sequence ID" value="PZX64590.1"/>
    <property type="molecule type" value="Genomic_DNA"/>
</dbReference>
<dbReference type="Proteomes" id="UP000249720">
    <property type="component" value="Unassembled WGS sequence"/>
</dbReference>
<accession>A0A2W7S1F7</accession>
<proteinExistence type="inferred from homology"/>
<dbReference type="Pfam" id="PF03795">
    <property type="entry name" value="YCII"/>
    <property type="match status" value="1"/>
</dbReference>
<reference evidence="3 4" key="1">
    <citation type="submission" date="2018-06" db="EMBL/GenBank/DDBJ databases">
        <title>Genomic Encyclopedia of Archaeal and Bacterial Type Strains, Phase II (KMG-II): from individual species to whole genera.</title>
        <authorList>
            <person name="Goeker M."/>
        </authorList>
    </citation>
    <scope>NUCLEOTIDE SEQUENCE [LARGE SCALE GENOMIC DNA]</scope>
    <source>
        <strain evidence="3 4">DSM 23241</strain>
    </source>
</reference>
<evidence type="ECO:0000313" key="3">
    <source>
        <dbReference type="EMBL" id="PZX64590.1"/>
    </source>
</evidence>
<dbReference type="OrthoDB" id="9814407at2"/>
<dbReference type="InterPro" id="IPR005545">
    <property type="entry name" value="YCII"/>
</dbReference>
<keyword evidence="4" id="KW-1185">Reference proteome</keyword>
<evidence type="ECO:0000259" key="2">
    <source>
        <dbReference type="Pfam" id="PF03795"/>
    </source>
</evidence>
<name>A0A2W7S1F7_9BACT</name>
<organism evidence="3 4">
    <name type="scientific">Hydrotalea sandarakina</name>
    <dbReference type="NCBI Taxonomy" id="1004304"/>
    <lineage>
        <taxon>Bacteria</taxon>
        <taxon>Pseudomonadati</taxon>
        <taxon>Bacteroidota</taxon>
        <taxon>Chitinophagia</taxon>
        <taxon>Chitinophagales</taxon>
        <taxon>Chitinophagaceae</taxon>
        <taxon>Hydrotalea</taxon>
    </lineage>
</organism>
<feature type="domain" description="YCII-related" evidence="2">
    <location>
        <begin position="1"/>
        <end position="82"/>
    </location>
</feature>
<dbReference type="PANTHER" id="PTHR37828">
    <property type="entry name" value="GSR2449 PROTEIN"/>
    <property type="match status" value="1"/>
</dbReference>
<dbReference type="SUPFAM" id="SSF54909">
    <property type="entry name" value="Dimeric alpha+beta barrel"/>
    <property type="match status" value="1"/>
</dbReference>
<evidence type="ECO:0000256" key="1">
    <source>
        <dbReference type="ARBA" id="ARBA00007689"/>
    </source>
</evidence>
<dbReference type="Gene3D" id="3.30.70.1060">
    <property type="entry name" value="Dimeric alpha+beta barrel"/>
    <property type="match status" value="1"/>
</dbReference>
<dbReference type="InterPro" id="IPR011008">
    <property type="entry name" value="Dimeric_a/b-barrel"/>
</dbReference>
<dbReference type="PANTHER" id="PTHR37828:SF1">
    <property type="entry name" value="YCII-RELATED DOMAIN-CONTAINING PROTEIN"/>
    <property type="match status" value="1"/>
</dbReference>
<sequence>MFIINITYKAPVQAIDNHMEAHVAFLEKYYQLGKFIASGRKEPRTGGIILAMAESKKEIETIMAEDPFFTNNLSEFSIIEFKPTKAVKAFTAMLDNYHS</sequence>
<gene>
    <name evidence="3" type="ORF">LX80_00787</name>
</gene>
<dbReference type="RefSeq" id="WP_111293751.1">
    <property type="nucleotide sequence ID" value="NZ_QKZV01000002.1"/>
</dbReference>
<protein>
    <submittedName>
        <fullName evidence="3">Uncharacterized protein YciI</fullName>
    </submittedName>
</protein>